<keyword evidence="6" id="KW-0325">Glycoprotein</keyword>
<feature type="signal peptide" evidence="9">
    <location>
        <begin position="1"/>
        <end position="22"/>
    </location>
</feature>
<accession>A0ABD3TKT3</accession>
<evidence type="ECO:0000256" key="4">
    <source>
        <dbReference type="ARBA" id="ARBA00023136"/>
    </source>
</evidence>
<feature type="chain" id="PRO_5044801837" description="Receptor ligand binding region domain-containing protein" evidence="9">
    <location>
        <begin position="23"/>
        <end position="1238"/>
    </location>
</feature>
<keyword evidence="12" id="KW-1185">Reference proteome</keyword>
<evidence type="ECO:0000256" key="3">
    <source>
        <dbReference type="ARBA" id="ARBA00022989"/>
    </source>
</evidence>
<dbReference type="Proteomes" id="UP001634394">
    <property type="component" value="Unassembled WGS sequence"/>
</dbReference>
<comment type="caution">
    <text evidence="11">The sequence shown here is derived from an EMBL/GenBank/DDBJ whole genome shotgun (WGS) entry which is preliminary data.</text>
</comment>
<feature type="domain" description="Receptor ligand binding region" evidence="10">
    <location>
        <begin position="573"/>
        <end position="845"/>
    </location>
</feature>
<evidence type="ECO:0000256" key="9">
    <source>
        <dbReference type="SAM" id="SignalP"/>
    </source>
</evidence>
<dbReference type="InterPro" id="IPR000337">
    <property type="entry name" value="GPCR_3"/>
</dbReference>
<dbReference type="InterPro" id="IPR028082">
    <property type="entry name" value="Peripla_BP_I"/>
</dbReference>
<evidence type="ECO:0000313" key="11">
    <source>
        <dbReference type="EMBL" id="KAL3837211.1"/>
    </source>
</evidence>
<evidence type="ECO:0000256" key="8">
    <source>
        <dbReference type="SAM" id="Phobius"/>
    </source>
</evidence>
<dbReference type="FunFam" id="3.40.50.2300:FF:000145">
    <property type="entry name" value="Glutamate receptor, metabotropic"/>
    <property type="match status" value="1"/>
</dbReference>
<evidence type="ECO:0000256" key="6">
    <source>
        <dbReference type="ARBA" id="ARBA00023180"/>
    </source>
</evidence>
<proteinExistence type="predicted"/>
<organism evidence="11 12">
    <name type="scientific">Sinanodonta woodiana</name>
    <name type="common">Chinese pond mussel</name>
    <name type="synonym">Anodonta woodiana</name>
    <dbReference type="NCBI Taxonomy" id="1069815"/>
    <lineage>
        <taxon>Eukaryota</taxon>
        <taxon>Metazoa</taxon>
        <taxon>Spiralia</taxon>
        <taxon>Lophotrochozoa</taxon>
        <taxon>Mollusca</taxon>
        <taxon>Bivalvia</taxon>
        <taxon>Autobranchia</taxon>
        <taxon>Heteroconchia</taxon>
        <taxon>Palaeoheterodonta</taxon>
        <taxon>Unionida</taxon>
        <taxon>Unionoidea</taxon>
        <taxon>Unionidae</taxon>
        <taxon>Unioninae</taxon>
        <taxon>Sinanodonta</taxon>
    </lineage>
</organism>
<protein>
    <recommendedName>
        <fullName evidence="10">Receptor ligand binding region domain-containing protein</fullName>
    </recommendedName>
</protein>
<evidence type="ECO:0000256" key="5">
    <source>
        <dbReference type="ARBA" id="ARBA00023170"/>
    </source>
</evidence>
<keyword evidence="5" id="KW-0675">Receptor</keyword>
<keyword evidence="9" id="KW-0732">Signal</keyword>
<dbReference type="GO" id="GO:0016020">
    <property type="term" value="C:membrane"/>
    <property type="evidence" value="ECO:0007669"/>
    <property type="project" value="UniProtKB-SubCell"/>
</dbReference>
<dbReference type="PANTHER" id="PTHR24060">
    <property type="entry name" value="METABOTROPIC GLUTAMATE RECEPTOR"/>
    <property type="match status" value="1"/>
</dbReference>
<evidence type="ECO:0000259" key="10">
    <source>
        <dbReference type="Pfam" id="PF01094"/>
    </source>
</evidence>
<evidence type="ECO:0000256" key="7">
    <source>
        <dbReference type="SAM" id="MobiDB-lite"/>
    </source>
</evidence>
<dbReference type="Gene3D" id="3.40.50.2300">
    <property type="match status" value="4"/>
</dbReference>
<reference evidence="11 12" key="1">
    <citation type="submission" date="2024-11" db="EMBL/GenBank/DDBJ databases">
        <title>Chromosome-level genome assembly of the freshwater bivalve Anodonta woodiana.</title>
        <authorList>
            <person name="Chen X."/>
        </authorList>
    </citation>
    <scope>NUCLEOTIDE SEQUENCE [LARGE SCALE GENOMIC DNA]</scope>
    <source>
        <strain evidence="11">MN2024</strain>
        <tissue evidence="11">Gills</tissue>
    </source>
</reference>
<comment type="subcellular location">
    <subcellularLocation>
        <location evidence="1">Membrane</location>
        <topology evidence="1">Multi-pass membrane protein</topology>
    </subcellularLocation>
</comment>
<dbReference type="Pfam" id="PF01094">
    <property type="entry name" value="ANF_receptor"/>
    <property type="match status" value="2"/>
</dbReference>
<keyword evidence="4 8" id="KW-0472">Membrane</keyword>
<sequence>MERVDTILLIALLLIRTYEATGQTIKSAELPGNITVAGMFQIYKFSNGQCGDTVPSSVMALEAVKWVFRNLNDVGYLPFKIGLLSYPTCRSLEQTVENTYNILRRFVDSNEQNRRTIIGIIGPEYSSEAEVVSTITGTSKPENRILQVGFSTTSATLSDSSKYPNFFRVVSDDSTQVQVILSLITRLEWNRIAIVYENDTYGIQAGTALKKVAGEKGICVSVFHSVTVDSQQAIDPNQINNILDSILLTTSPSVSGIVFIGSAEVANNLLTAASKRFLKSQVSFVFSDGIQVQESVLKNVGIVLEKSRGAFAVGSPRVIITEFEQYWLSLFRNTTLLLEESISNPWLLDVFQQKASCRPGVSSCIGLNDIQLKTSFPTQPLYIQYAILSACVIARTFREVYNERCTSSINCLKDILPGQMIEKIKSVTINFDTDFNWKIGSLSGRNLRFVDNRGLTEELESSLYEVFNFRKFPAMTGDFMFIKVGDYRKDGMHLNINEVRDYSITGNENTWPNLSKATCIAPYICKECISKTNPDRFVYIPGDLYVIGIVPVYDKANPFGCGAIRNINEYQIAETMSYAVKMINNNTNVFPNQTIGLVILNSCNNPFVITEKIIDMYKNGLNLTMGDNLDPYNTSVNKTEVLRMDNRILGFVGGLTSTISIKVSEVLQQLKFVQISYASTSPALSDRTLHPYFLRVITPDDKQADAMIRIIKELKSEYIQVVYSEGSYGEGGRNSIRVAASVNEICIAQELVITESAVGHGYNILETLRMKSFAKIVIIFLQSHIVQPVMDALSKDAINGEFMFIGSESWGKDADILKGESKRILETSLVLSLEMHEDLDLVSYVQGINPESKRNIVWLKEYIESKFNCYYPWSFDKSKNHQCTSTDLFVNNPDFQMGIWNVFAYNSVLSLILGAYKTFSSLCGPTPKICLEYAENPQKVIQDIKTVQLRLNGIDSMDVFDVNGDGRIGYTIYYIQKNPKNVQELQYIKIGEYNPGIKFEFNHDNRTFPAIPSMCPNPIACSHCNHLQVTTAVPTTSSNNGALIGLGVAASILFIALVIVIVIIIILRSNSPTGEHNQVEFPYDDEGICIDGSSPAGSRVTNRHRDRKGSNDDKNTPYLSIRDNTNENAQQGVNMMTLQHGSAVYNTENNRVIESHTPASRSRPLYDNGEHIRVPQLPLKSIQMPQLQVVNCTYHTVQNHMRDNTMELGHTREITEIVNGIDDGPNEMITDPYIHPIP</sequence>
<feature type="domain" description="Receptor ligand binding region" evidence="10">
    <location>
        <begin position="62"/>
        <end position="452"/>
    </location>
</feature>
<evidence type="ECO:0000256" key="2">
    <source>
        <dbReference type="ARBA" id="ARBA00022692"/>
    </source>
</evidence>
<dbReference type="PRINTS" id="PR00248">
    <property type="entry name" value="GPCRMGR"/>
</dbReference>
<dbReference type="AlphaFoldDB" id="A0ABD3TKT3"/>
<feature type="transmembrane region" description="Helical" evidence="8">
    <location>
        <begin position="1043"/>
        <end position="1067"/>
    </location>
</feature>
<dbReference type="SUPFAM" id="SSF53822">
    <property type="entry name" value="Periplasmic binding protein-like I"/>
    <property type="match status" value="2"/>
</dbReference>
<keyword evidence="3 8" id="KW-1133">Transmembrane helix</keyword>
<keyword evidence="2 8" id="KW-0812">Transmembrane</keyword>
<dbReference type="InterPro" id="IPR050726">
    <property type="entry name" value="mGluR"/>
</dbReference>
<name>A0ABD3TKT3_SINWO</name>
<gene>
    <name evidence="11" type="ORF">ACJMK2_022582</name>
</gene>
<evidence type="ECO:0000313" key="12">
    <source>
        <dbReference type="Proteomes" id="UP001634394"/>
    </source>
</evidence>
<feature type="region of interest" description="Disordered" evidence="7">
    <location>
        <begin position="1092"/>
        <end position="1122"/>
    </location>
</feature>
<dbReference type="InterPro" id="IPR001828">
    <property type="entry name" value="ANF_lig-bd_rcpt"/>
</dbReference>
<evidence type="ECO:0000256" key="1">
    <source>
        <dbReference type="ARBA" id="ARBA00004141"/>
    </source>
</evidence>
<dbReference type="EMBL" id="JBJQND010000018">
    <property type="protein sequence ID" value="KAL3837211.1"/>
    <property type="molecule type" value="Genomic_DNA"/>
</dbReference>